<gene>
    <name evidence="1" type="ORF">ALC60_05265</name>
</gene>
<keyword evidence="2" id="KW-1185">Reference proteome</keyword>
<dbReference type="Proteomes" id="UP000075809">
    <property type="component" value="Unassembled WGS sequence"/>
</dbReference>
<dbReference type="AlphaFoldDB" id="A0A151X6C5"/>
<accession>A0A151X6C5</accession>
<name>A0A151X6C5_9HYME</name>
<proteinExistence type="predicted"/>
<evidence type="ECO:0000313" key="2">
    <source>
        <dbReference type="Proteomes" id="UP000075809"/>
    </source>
</evidence>
<evidence type="ECO:0000313" key="1">
    <source>
        <dbReference type="EMBL" id="KYQ55828.1"/>
    </source>
</evidence>
<organism evidence="1 2">
    <name type="scientific">Mycetomoellerius zeteki</name>
    <dbReference type="NCBI Taxonomy" id="64791"/>
    <lineage>
        <taxon>Eukaryota</taxon>
        <taxon>Metazoa</taxon>
        <taxon>Ecdysozoa</taxon>
        <taxon>Arthropoda</taxon>
        <taxon>Hexapoda</taxon>
        <taxon>Insecta</taxon>
        <taxon>Pterygota</taxon>
        <taxon>Neoptera</taxon>
        <taxon>Endopterygota</taxon>
        <taxon>Hymenoptera</taxon>
        <taxon>Apocrita</taxon>
        <taxon>Aculeata</taxon>
        <taxon>Formicoidea</taxon>
        <taxon>Formicidae</taxon>
        <taxon>Myrmicinae</taxon>
        <taxon>Mycetomoellerius</taxon>
    </lineage>
</organism>
<dbReference type="EMBL" id="KQ982484">
    <property type="protein sequence ID" value="KYQ55828.1"/>
    <property type="molecule type" value="Genomic_DNA"/>
</dbReference>
<reference evidence="1 2" key="1">
    <citation type="submission" date="2015-09" db="EMBL/GenBank/DDBJ databases">
        <title>Trachymyrmex zeteki WGS genome.</title>
        <authorList>
            <person name="Nygaard S."/>
            <person name="Hu H."/>
            <person name="Boomsma J."/>
            <person name="Zhang G."/>
        </authorList>
    </citation>
    <scope>NUCLEOTIDE SEQUENCE [LARGE SCALE GENOMIC DNA]</scope>
    <source>
        <strain evidence="1">Tzet28-1</strain>
        <tissue evidence="1">Whole body</tissue>
    </source>
</reference>
<sequence length="129" mass="14477">MDQNPPYTPTGVSYGTTLNILHDNLGMKKLAARWVPRLLTLARAVVLEGYPEKGITPEQLTLFRGAVLAEMEGIQEGPLPRWNRLILESSARKLRERDSKLCYGIEKVTVKVTRSQSGEGDKEEPRSKN</sequence>
<protein>
    <submittedName>
        <fullName evidence="1">Uncharacterized protein</fullName>
    </submittedName>
</protein>